<comment type="similarity">
    <text evidence="1 2">Belongs to the TonB-dependent receptor family.</text>
</comment>
<dbReference type="InterPro" id="IPR023997">
    <property type="entry name" value="TonB-dep_OMP_SusC/RagA_CS"/>
</dbReference>
<dbReference type="NCBIfam" id="TIGR04057">
    <property type="entry name" value="SusC_RagA_signa"/>
    <property type="match status" value="1"/>
</dbReference>
<dbReference type="Proteomes" id="UP000548326">
    <property type="component" value="Unassembled WGS sequence"/>
</dbReference>
<dbReference type="InterPro" id="IPR012910">
    <property type="entry name" value="Plug_dom"/>
</dbReference>
<evidence type="ECO:0000259" key="5">
    <source>
        <dbReference type="Pfam" id="PF07715"/>
    </source>
</evidence>
<dbReference type="GO" id="GO:0009279">
    <property type="term" value="C:cell outer membrane"/>
    <property type="evidence" value="ECO:0007669"/>
    <property type="project" value="UniProtKB-SubCell"/>
</dbReference>
<proteinExistence type="inferred from homology"/>
<dbReference type="InterPro" id="IPR037066">
    <property type="entry name" value="Plug_dom_sf"/>
</dbReference>
<keyword evidence="1" id="KW-0813">Transport</keyword>
<evidence type="ECO:0000259" key="4">
    <source>
        <dbReference type="Pfam" id="PF00593"/>
    </source>
</evidence>
<dbReference type="NCBIfam" id="TIGR04056">
    <property type="entry name" value="OMP_RagA_SusC"/>
    <property type="match status" value="1"/>
</dbReference>
<keyword evidence="1 2" id="KW-0472">Membrane</keyword>
<name>A0A841JT00_9SPHI</name>
<sequence>MFKSLLLKGRFLGVLLCCLVSSLVVTAQTKYKGKVIGSDDKLPVVGASIRIKGTTTGSVTDVNGEFTLSLSPGNTLVISYIGYQTTEIKVGTDANIRITLQAGSNSLNEVVVTGYGSQRKKDITGSVAIVNVTTMKSVPAGNTSSLLQGQASGVTVTNSGQPGGTASVNIRGVGSIFSTQPLIIIDGTPGKLDDINVNDIESIQVLKDAGSASIYGVRGSNGVVVVTTKKGKSGKAQITYDGLYGTTRPLADGFKLADSKTYMEAEYESFKNDGKIGGGVNGNTNKQFDPLGTGTFTLPDYITPAGAHVGDPGTTPDWYNLNPVTGNPLDPNRLGPNGVDKLGANPITLANKQGTDWFHEVFKPAPLTSHNITASGGSDKSTYLMSVGYLNQQGTLIGTYEKRYSLRANTNFNISDHVRVGENAYVFNKNNPQIGNQNEGNAISFIYREPPIIPVYDIMGNYAGSRSPGLSNSQNPVAVVQRNLANTQLRGNNQDWQIQGNLFAEVDFLKHFTARTQFGGTVDNFWNRYFSPTPYENAEGNTGANSYTEYSGYNSSYTWTNTLRYDQQIGKHSIKVLAGEESINNYGRFLQGQRGTYLASIDPNYVSLDTGSPAGQTNANSANGFAPYSNTIQSYFARVDYAYDDKYLLSGTIRRDGSSFFAPGHRYGTFPSATVGWRLSKEDFLKGASWINDLKLRAGYGTLGSLSGVQTQQYNAFNLYTAGAGTQYYDINGTGNSAILGSSLTQVGNPLTTWETDKELNIGLDATIINNALDFSFEYYKKTTSGLLFKSQILAPGAILNPPYVNAGDLRNTGFDASLNYHGSINAFKFNIGLNVSHYSNLVNSLNSGVPYLDVNSGGSTRLQNFVRLQPGQPVGEFFGYQVLGLYQSQADVDGSAKYPGAMPGLFKLKDVNGDGKIDANDRTFIGNPNPKFTGGLNLNGSYKGFDFSAFFYGVYGNKVANYVKYWTSFPAVFDGNVSSNIITDSWHPGADNSKATIPILTRQANLGNTGAFNSFYIENGSFLRLKSLQIGYTFPTADLAKIGVSKLRIFVLGNNLFTITKYSGLDPELQGSNLNNSTSGDNTSFGIDFGNYPANEKRYSIGLQATF</sequence>
<evidence type="ECO:0000256" key="2">
    <source>
        <dbReference type="RuleBase" id="RU003357"/>
    </source>
</evidence>
<dbReference type="EMBL" id="JACHCA010000023">
    <property type="protein sequence ID" value="MBB6131405.1"/>
    <property type="molecule type" value="Genomic_DNA"/>
</dbReference>
<feature type="signal peptide" evidence="3">
    <location>
        <begin position="1"/>
        <end position="27"/>
    </location>
</feature>
<keyword evidence="1" id="KW-0998">Cell outer membrane</keyword>
<dbReference type="InterPro" id="IPR039426">
    <property type="entry name" value="TonB-dep_rcpt-like"/>
</dbReference>
<dbReference type="SUPFAM" id="SSF49464">
    <property type="entry name" value="Carboxypeptidase regulatory domain-like"/>
    <property type="match status" value="1"/>
</dbReference>
<keyword evidence="3" id="KW-0732">Signal</keyword>
<dbReference type="Gene3D" id="2.60.40.1120">
    <property type="entry name" value="Carboxypeptidase-like, regulatory domain"/>
    <property type="match status" value="1"/>
</dbReference>
<dbReference type="SUPFAM" id="SSF56935">
    <property type="entry name" value="Porins"/>
    <property type="match status" value="1"/>
</dbReference>
<dbReference type="AlphaFoldDB" id="A0A841JT00"/>
<organism evidence="6 7">
    <name type="scientific">Mucilaginibacter lappiensis</name>
    <dbReference type="NCBI Taxonomy" id="354630"/>
    <lineage>
        <taxon>Bacteria</taxon>
        <taxon>Pseudomonadati</taxon>
        <taxon>Bacteroidota</taxon>
        <taxon>Sphingobacteriia</taxon>
        <taxon>Sphingobacteriales</taxon>
        <taxon>Sphingobacteriaceae</taxon>
        <taxon>Mucilaginibacter</taxon>
    </lineage>
</organism>
<feature type="domain" description="TonB-dependent receptor-like beta-barrel" evidence="4">
    <location>
        <begin position="465"/>
        <end position="1056"/>
    </location>
</feature>
<dbReference type="InterPro" id="IPR023996">
    <property type="entry name" value="TonB-dep_OMP_SusC/RagA"/>
</dbReference>
<dbReference type="PROSITE" id="PS52016">
    <property type="entry name" value="TONB_DEPENDENT_REC_3"/>
    <property type="match status" value="1"/>
</dbReference>
<evidence type="ECO:0000256" key="1">
    <source>
        <dbReference type="PROSITE-ProRule" id="PRU01360"/>
    </source>
</evidence>
<dbReference type="Pfam" id="PF13715">
    <property type="entry name" value="CarbopepD_reg_2"/>
    <property type="match status" value="1"/>
</dbReference>
<dbReference type="Gene3D" id="2.170.130.10">
    <property type="entry name" value="TonB-dependent receptor, plug domain"/>
    <property type="match status" value="1"/>
</dbReference>
<keyword evidence="1" id="KW-0812">Transmembrane</keyword>
<dbReference type="InterPro" id="IPR000531">
    <property type="entry name" value="Beta-barrel_TonB"/>
</dbReference>
<keyword evidence="1" id="KW-1134">Transmembrane beta strand</keyword>
<comment type="caution">
    <text evidence="6">The sequence shown here is derived from an EMBL/GenBank/DDBJ whole genome shotgun (WGS) entry which is preliminary data.</text>
</comment>
<dbReference type="RefSeq" id="WP_183589911.1">
    <property type="nucleotide sequence ID" value="NZ_JACHCA010000023.1"/>
</dbReference>
<feature type="chain" id="PRO_5032365450" evidence="3">
    <location>
        <begin position="28"/>
        <end position="1108"/>
    </location>
</feature>
<comment type="subcellular location">
    <subcellularLocation>
        <location evidence="1">Cell outer membrane</location>
        <topology evidence="1">Multi-pass membrane protein</topology>
    </subcellularLocation>
</comment>
<keyword evidence="2" id="KW-0798">TonB box</keyword>
<dbReference type="InterPro" id="IPR008969">
    <property type="entry name" value="CarboxyPept-like_regulatory"/>
</dbReference>
<dbReference type="Pfam" id="PF00593">
    <property type="entry name" value="TonB_dep_Rec_b-barrel"/>
    <property type="match status" value="1"/>
</dbReference>
<accession>A0A841JT00</accession>
<dbReference type="Pfam" id="PF07715">
    <property type="entry name" value="Plug"/>
    <property type="match status" value="1"/>
</dbReference>
<reference evidence="6 7" key="1">
    <citation type="submission" date="2020-08" db="EMBL/GenBank/DDBJ databases">
        <title>Genomic Encyclopedia of Type Strains, Phase IV (KMG-V): Genome sequencing to study the core and pangenomes of soil and plant-associated prokaryotes.</title>
        <authorList>
            <person name="Whitman W."/>
        </authorList>
    </citation>
    <scope>NUCLEOTIDE SEQUENCE [LARGE SCALE GENOMIC DNA]</scope>
    <source>
        <strain evidence="6 7">MP601</strain>
    </source>
</reference>
<feature type="domain" description="TonB-dependent receptor plug" evidence="5">
    <location>
        <begin position="120"/>
        <end position="223"/>
    </location>
</feature>
<evidence type="ECO:0000313" key="7">
    <source>
        <dbReference type="Proteomes" id="UP000548326"/>
    </source>
</evidence>
<evidence type="ECO:0000313" key="6">
    <source>
        <dbReference type="EMBL" id="MBB6131405.1"/>
    </source>
</evidence>
<protein>
    <submittedName>
        <fullName evidence="6">TonB-linked SusC/RagA family outer membrane protein</fullName>
    </submittedName>
</protein>
<evidence type="ECO:0000256" key="3">
    <source>
        <dbReference type="SAM" id="SignalP"/>
    </source>
</evidence>
<gene>
    <name evidence="6" type="ORF">HDF22_005556</name>
</gene>